<dbReference type="GO" id="GO:0031510">
    <property type="term" value="C:SUMO activating enzyme complex"/>
    <property type="evidence" value="ECO:0007669"/>
    <property type="project" value="TreeGrafter"/>
</dbReference>
<dbReference type="EMBL" id="LT614639">
    <property type="protein sequence ID" value="SCN27983.1"/>
    <property type="molecule type" value="Genomic_DNA"/>
</dbReference>
<dbReference type="Gene3D" id="3.50.50.80">
    <property type="entry name" value="Ubiquitin-activating enzyme E1, inactive adenylation domain, subdomain 1"/>
    <property type="match status" value="1"/>
</dbReference>
<dbReference type="OMA" id="LHIFATD"/>
<sequence length="1606" mass="190171">MNMSIFSKYIFLVFIYLCVQIKPNNKSNIYALNYNTNKTSRTFSIYFPEYSIKKCHFKNTEKRGKRFQNLHKLCNLNVINKKIQNGANISLHTPLNRSDNQTKKENKKKNGEEDDINQVGINFFEKEKKYTRQIYTHGYNEEKKIRKSKILIIGLNGVSSEICKNLIICGVKEIGIYDNDILTFEDIDNLFFCDNKLINKEKKSLACLQNMKKLNNNCKIKAITNNLFDNLNDLNIYDIVVSVNQKEQFNIQLNNICRLKKKKFIAVNTIGIFGRMFVDFGDFIFSSGIRNEKYVINKIEFKDEYIIMHYLSYYENIHLSESDKVNLCVSGLNKTLNIQCEIKNISKKENKITVSVYNGFNKYVQILNWIFNNNFMKILSKIFTQWNIYFLYNIRKRIEKKKVDNIKFFFNKYKINNNLSIRKMHEQVRLNYVTLGEYLNKIKKKTKNNKISFINMFYKMLNLVLNNQKENENDLSDEEVCFLSYDEIVKDKKGYVGIRCNLTLNELERFKILCLKKKKNMSSQVINDFLSAAHIELPPFSMFWGSLVTQQILKGVMHKFKPIYQTFHFDKRSLIQFSNISKKYYGKYMHQLNFFGKKYQNFLNNLNILLVGSGALGCEFLKLLALMGISCSQKKNNTNEAKENTNVMKKCNRSGFIRIVDYDIIEESNLSRQFLFTTNDIGKSKCQIAAENIKKINEDINCFPLKMKIDESVLDTKNFYFKNSEELNKIFYDCSGKKNPMICILCLDNLKTRYICDEFCLINAFPIIEAGIEGMKGSSQIVMPFCSETYSNSYYDINVDNESNINSCTVTSFPRNHKHIIEFSKSVYNNYFFDNVLKINNFLNNPIYYIGELCNYDNINNLLHFFKLTKIFFNNNLDKNVENLWNNIFVNNINHLLNCKDDEIIKYFESCEKLPQPIYFNKKNKDHLLFYNSAVITFKKVIKRYLKIYPKMINTVFYYKKENHKNDTTKENNKINKLDINVPFETALKTIIEKNKIDIDLNKLFYFLTVIKKNTNSEIYSSIKNELYDLFNNPAFIMSLKYVQESKKKKKAKIKQDTQIEPNVTKNEEDTNLFIPLIYNLEDKNDLNLLFSITNIRNTNYNFSKINILEFFKISNNIIPSIITVVSMISSLAAFELYKLVFFFKMKKDNKNIQNIHVINENKENDTKNINQDSIKTNGKLKERKKYFFSNLYSLLNDKIKHYNFNDKKLRHSYIYIHKDKVYVKKDNKILFYFFDINYDEFRNISKLINNQYINLEDNFLTSSQINQVYEMSYNNSYLSLLKNGKFSIWNYIYIDIFYKEKNDSSVEENKKWTPRVCGFPPHLFEDYDDILPEQARKKVAFYLKNINMHVKKILEKIRNSKDQKNNDDKNINQANIQNENIFNSKNGSNYKMEKENKISNEYINMLLNDIKFILNCLKNKKENKYNTHLINNMNDVINYFTYLQKKLKAIEIGINVINSPNQGKDIFANINKKYIDEIKINLKKVQHFIEKIKEDLPLFFITNEDQNDITLDELITHIEFLFNVTIQTIGVKDKIIYSNSKISNIGYSRNNKLYDVIQKLFKATENDKQTYILNIFAIDNINKSEIILPSVQINMYKLVQEKKHK</sequence>
<name>A0A0Y9ZT82_PLABE</name>
<dbReference type="Gene3D" id="3.40.50.720">
    <property type="entry name" value="NAD(P)-binding Rossmann-like Domain"/>
    <property type="match status" value="1"/>
</dbReference>
<feature type="compositionally biased region" description="Basic and acidic residues" evidence="4">
    <location>
        <begin position="100"/>
        <end position="111"/>
    </location>
</feature>
<dbReference type="Proteomes" id="UP000069549">
    <property type="component" value="Chromosome 13"/>
</dbReference>
<dbReference type="PRINTS" id="PR01849">
    <property type="entry name" value="UBIQUITINACT"/>
</dbReference>
<dbReference type="SUPFAM" id="SSF69572">
    <property type="entry name" value="Activating enzymes of the ubiquitin-like proteins"/>
    <property type="match status" value="2"/>
</dbReference>
<proteinExistence type="inferred from homology"/>
<evidence type="ECO:0000313" key="13">
    <source>
        <dbReference type="Proteomes" id="UP000219860"/>
    </source>
</evidence>
<dbReference type="EMBL" id="LT608277">
    <property type="protein sequence ID" value="SCM18550.1"/>
    <property type="molecule type" value="Genomic_DNA"/>
</dbReference>
<keyword evidence="5" id="KW-0732">Signal</keyword>
<dbReference type="PANTHER" id="PTHR10953">
    <property type="entry name" value="UBIQUITIN-ACTIVATING ENZYME E1"/>
    <property type="match status" value="1"/>
</dbReference>
<evidence type="ECO:0000313" key="7">
    <source>
        <dbReference type="EMBL" id="CXJ00991.1"/>
    </source>
</evidence>
<evidence type="ECO:0000259" key="6">
    <source>
        <dbReference type="Pfam" id="PF00899"/>
    </source>
</evidence>
<dbReference type="Proteomes" id="UP000219974">
    <property type="component" value="Chromosome 13"/>
</dbReference>
<dbReference type="GO" id="GO:0016925">
    <property type="term" value="P:protein sumoylation"/>
    <property type="evidence" value="ECO:0007669"/>
    <property type="project" value="TreeGrafter"/>
</dbReference>
<dbReference type="Proteomes" id="UP000219860">
    <property type="component" value="Chromosome 13"/>
</dbReference>
<dbReference type="InterPro" id="IPR000594">
    <property type="entry name" value="ThiF_NAD_FAD-bd"/>
</dbReference>
<feature type="domain" description="THIF-type NAD/FAD binding fold" evidence="6">
    <location>
        <begin position="590"/>
        <end position="1169"/>
    </location>
</feature>
<evidence type="ECO:0000256" key="5">
    <source>
        <dbReference type="SAM" id="SignalP"/>
    </source>
</evidence>
<evidence type="ECO:0000256" key="3">
    <source>
        <dbReference type="ARBA" id="ARBA00043952"/>
    </source>
</evidence>
<dbReference type="InterPro" id="IPR045886">
    <property type="entry name" value="ThiF/MoeB/HesA"/>
</dbReference>
<dbReference type="Proteomes" id="UP000516480">
    <property type="component" value="Chromosome 13"/>
</dbReference>
<organism evidence="7 12">
    <name type="scientific">Plasmodium berghei</name>
    <dbReference type="NCBI Taxonomy" id="5821"/>
    <lineage>
        <taxon>Eukaryota</taxon>
        <taxon>Sar</taxon>
        <taxon>Alveolata</taxon>
        <taxon>Apicomplexa</taxon>
        <taxon>Aconoidasida</taxon>
        <taxon>Haemosporida</taxon>
        <taxon>Plasmodiidae</taxon>
        <taxon>Plasmodium</taxon>
        <taxon>Plasmodium (Vinckeia)</taxon>
    </lineage>
</organism>
<evidence type="ECO:0000313" key="10">
    <source>
        <dbReference type="EMBL" id="SCM18550.1"/>
    </source>
</evidence>
<dbReference type="EMBL" id="LT160033">
    <property type="protein sequence ID" value="CXJ00991.1"/>
    <property type="molecule type" value="Genomic_DNA"/>
</dbReference>
<evidence type="ECO:0000313" key="14">
    <source>
        <dbReference type="Proteomes" id="UP000219974"/>
    </source>
</evidence>
<evidence type="ECO:0000313" key="11">
    <source>
        <dbReference type="EMBL" id="SCN27983.1"/>
    </source>
</evidence>
<evidence type="ECO:0000313" key="8">
    <source>
        <dbReference type="EMBL" id="SCL98106.1"/>
    </source>
</evidence>
<comment type="similarity">
    <text evidence="1">Belongs to the ubiquitin-activating E1 family.</text>
</comment>
<evidence type="ECO:0000313" key="12">
    <source>
        <dbReference type="Proteomes" id="UP000069549"/>
    </source>
</evidence>
<feature type="region of interest" description="Disordered" evidence="4">
    <location>
        <begin position="91"/>
        <end position="112"/>
    </location>
</feature>
<protein>
    <submittedName>
        <fullName evidence="7">Ubiquitin activating enzyme, putative</fullName>
    </submittedName>
</protein>
<dbReference type="PANTHER" id="PTHR10953:SF4">
    <property type="entry name" value="UBIQUITIN-ACTIVATING ENZYME E1 C-TERMINAL DOMAIN-CONTAINING PROTEIN"/>
    <property type="match status" value="1"/>
</dbReference>
<feature type="domain" description="THIF-type NAD/FAD binding fold" evidence="6">
    <location>
        <begin position="130"/>
        <end position="278"/>
    </location>
</feature>
<dbReference type="InterPro" id="IPR000011">
    <property type="entry name" value="UBQ/SUMO-activ_enz_E1-like"/>
</dbReference>
<feature type="signal peptide" evidence="5">
    <location>
        <begin position="1"/>
        <end position="21"/>
    </location>
</feature>
<dbReference type="Gene3D" id="1.10.10.2660">
    <property type="entry name" value="Ubiquitin-activating enzyme E1, SCCH domain"/>
    <property type="match status" value="1"/>
</dbReference>
<comment type="pathway">
    <text evidence="3">Protein modification.</text>
</comment>
<dbReference type="InterPro" id="IPR042063">
    <property type="entry name" value="Ubi_acti_E1_SCCH"/>
</dbReference>
<reference evidence="7 12" key="1">
    <citation type="submission" date="2016-02" db="EMBL/GenBank/DDBJ databases">
        <authorList>
            <consortium name="Pathogen Informatics"/>
        </authorList>
    </citation>
    <scope>NUCLEOTIDE SEQUENCE [LARGE SCALE GENOMIC DNA]</scope>
    <source>
        <strain evidence="7 12">K173</strain>
        <strain evidence="8 16">NK65 ny</strain>
        <strain evidence="11 15">NK65e</strain>
        <strain evidence="9 13">SP11 Antwerpcl1</strain>
        <strain evidence="10 14">SP11 RLL</strain>
    </source>
</reference>
<dbReference type="InterPro" id="IPR042449">
    <property type="entry name" value="Ub-E1_IAD_1"/>
</dbReference>
<dbReference type="EMBL" id="LT608261">
    <property type="protein sequence ID" value="SCM16752.1"/>
    <property type="molecule type" value="Genomic_DNA"/>
</dbReference>
<feature type="chain" id="PRO_5014243005" evidence="5">
    <location>
        <begin position="22"/>
        <end position="1606"/>
    </location>
</feature>
<dbReference type="EMBL" id="LT608149">
    <property type="protein sequence ID" value="SCL98106.1"/>
    <property type="molecule type" value="Genomic_DNA"/>
</dbReference>
<evidence type="ECO:0000256" key="2">
    <source>
        <dbReference type="ARBA" id="ARBA00022598"/>
    </source>
</evidence>
<dbReference type="Proteomes" id="UP000220214">
    <property type="component" value="Chromosome 13"/>
</dbReference>
<dbReference type="GO" id="GO:0005737">
    <property type="term" value="C:cytoplasm"/>
    <property type="evidence" value="ECO:0007669"/>
    <property type="project" value="TreeGrafter"/>
</dbReference>
<keyword evidence="2" id="KW-0436">Ligase</keyword>
<gene>
    <name evidence="7" type="primary">UBA1</name>
    <name evidence="7" type="ORF">PBK173_000408800</name>
    <name evidence="11" type="ORF">PBNK65E_000397900</name>
    <name evidence="8" type="ORF">PBNK65NY_000397400</name>
    <name evidence="9" type="ORF">PBSP11A_000397800</name>
    <name evidence="10" type="ORF">PBSP11RLL_000398000</name>
</gene>
<dbReference type="InterPro" id="IPR035985">
    <property type="entry name" value="Ubiquitin-activating_enz"/>
</dbReference>
<evidence type="ECO:0000256" key="1">
    <source>
        <dbReference type="ARBA" id="ARBA00005673"/>
    </source>
</evidence>
<evidence type="ECO:0000256" key="4">
    <source>
        <dbReference type="SAM" id="MobiDB-lite"/>
    </source>
</evidence>
<accession>A0A0Y9ZT82</accession>
<evidence type="ECO:0000313" key="16">
    <source>
        <dbReference type="Proteomes" id="UP000516480"/>
    </source>
</evidence>
<evidence type="ECO:0000313" key="15">
    <source>
        <dbReference type="Proteomes" id="UP000220214"/>
    </source>
</evidence>
<evidence type="ECO:0000313" key="9">
    <source>
        <dbReference type="EMBL" id="SCM16752.1"/>
    </source>
</evidence>
<dbReference type="OrthoDB" id="10252231at2759"/>
<dbReference type="VEuPathDB" id="PlasmoDB:PBANKA_1347900"/>
<dbReference type="Pfam" id="PF00899">
    <property type="entry name" value="ThiF"/>
    <property type="match status" value="2"/>
</dbReference>
<dbReference type="GO" id="GO:0019948">
    <property type="term" value="F:SUMO activating enzyme activity"/>
    <property type="evidence" value="ECO:0007669"/>
    <property type="project" value="TreeGrafter"/>
</dbReference>